<evidence type="ECO:0008006" key="4">
    <source>
        <dbReference type="Google" id="ProtNLM"/>
    </source>
</evidence>
<reference evidence="2" key="1">
    <citation type="journal article" date="2022" name="Int. J. Mol. Sci.">
        <title>Draft Genome of Tanacetum Coccineum: Genomic Comparison of Closely Related Tanacetum-Family Plants.</title>
        <authorList>
            <person name="Yamashiro T."/>
            <person name="Shiraishi A."/>
            <person name="Nakayama K."/>
            <person name="Satake H."/>
        </authorList>
    </citation>
    <scope>NUCLEOTIDE SEQUENCE</scope>
</reference>
<dbReference type="EMBL" id="BQNB010014212">
    <property type="protein sequence ID" value="GJT25419.1"/>
    <property type="molecule type" value="Genomic_DNA"/>
</dbReference>
<gene>
    <name evidence="2" type="ORF">Tco_0895356</name>
</gene>
<sequence length="486" mass="55778">MHTRASNSKLVKLLSEPQLTVNRRLRRQNRRVPFKRRDKRPAQPRIFYLPILDINYFLHILDILENYNPMDDEPMWVADRVVAPTPGFAITIPKITNEFAINGDHLTLVKGNQFDVGGIFLYKTPNQAYQLLEDKVLLKLDWAKKQKPKSSLKKTVAFTNEGSSNSDTDKIMARMDAMTMKMDVQYKEMQSRSNHSIPEYDGDDKPIGRNDYNRDKYRSNSDDKPDLQRLSEFIKAQQSTKSFVKDTFMDLKTKLETTTKNHQASIQNLEAKFYRFPDKQSARSSGSLPSNTQPNPKGSSSKQYQPPQARDEHANVIFTWSVMMKKKNLHPNQKSQTQKLIKETPIPKPYKPKIPYPQCLQKQKMEAQYGKFLDMIRVVRINVPLVDVVAGMLNCGKFLKELISNKHKLEQISSAFLSNKSSAMIQNKVPPTLEDPESFLIPCTFSKAFSCNALADLCASINLMPYSLYAKLSLETLKPTKMRVIS</sequence>
<feature type="compositionally biased region" description="Polar residues" evidence="1">
    <location>
        <begin position="282"/>
        <end position="306"/>
    </location>
</feature>
<evidence type="ECO:0000313" key="2">
    <source>
        <dbReference type="EMBL" id="GJT25419.1"/>
    </source>
</evidence>
<name>A0ABQ5CKK1_9ASTR</name>
<proteinExistence type="predicted"/>
<comment type="caution">
    <text evidence="2">The sequence shown here is derived from an EMBL/GenBank/DDBJ whole genome shotgun (WGS) entry which is preliminary data.</text>
</comment>
<evidence type="ECO:0000256" key="1">
    <source>
        <dbReference type="SAM" id="MobiDB-lite"/>
    </source>
</evidence>
<protein>
    <recommendedName>
        <fullName evidence="4">Reverse transcriptase domain-containing protein</fullName>
    </recommendedName>
</protein>
<reference evidence="2" key="2">
    <citation type="submission" date="2022-01" db="EMBL/GenBank/DDBJ databases">
        <authorList>
            <person name="Yamashiro T."/>
            <person name="Shiraishi A."/>
            <person name="Satake H."/>
            <person name="Nakayama K."/>
        </authorList>
    </citation>
    <scope>NUCLEOTIDE SEQUENCE</scope>
</reference>
<dbReference type="InterPro" id="IPR021109">
    <property type="entry name" value="Peptidase_aspartic_dom_sf"/>
</dbReference>
<organism evidence="2 3">
    <name type="scientific">Tanacetum coccineum</name>
    <dbReference type="NCBI Taxonomy" id="301880"/>
    <lineage>
        <taxon>Eukaryota</taxon>
        <taxon>Viridiplantae</taxon>
        <taxon>Streptophyta</taxon>
        <taxon>Embryophyta</taxon>
        <taxon>Tracheophyta</taxon>
        <taxon>Spermatophyta</taxon>
        <taxon>Magnoliopsida</taxon>
        <taxon>eudicotyledons</taxon>
        <taxon>Gunneridae</taxon>
        <taxon>Pentapetalae</taxon>
        <taxon>asterids</taxon>
        <taxon>campanulids</taxon>
        <taxon>Asterales</taxon>
        <taxon>Asteraceae</taxon>
        <taxon>Asteroideae</taxon>
        <taxon>Anthemideae</taxon>
        <taxon>Anthemidinae</taxon>
        <taxon>Tanacetum</taxon>
    </lineage>
</organism>
<feature type="compositionally biased region" description="Basic and acidic residues" evidence="1">
    <location>
        <begin position="203"/>
        <end position="226"/>
    </location>
</feature>
<dbReference type="PANTHER" id="PTHR33067:SF9">
    <property type="entry name" value="RNA-DIRECTED DNA POLYMERASE"/>
    <property type="match status" value="1"/>
</dbReference>
<keyword evidence="3" id="KW-1185">Reference proteome</keyword>
<dbReference type="Proteomes" id="UP001151760">
    <property type="component" value="Unassembled WGS sequence"/>
</dbReference>
<dbReference type="Gene3D" id="2.40.70.10">
    <property type="entry name" value="Acid Proteases"/>
    <property type="match status" value="1"/>
</dbReference>
<dbReference type="PANTHER" id="PTHR33067">
    <property type="entry name" value="RNA-DIRECTED DNA POLYMERASE-RELATED"/>
    <property type="match status" value="1"/>
</dbReference>
<feature type="region of interest" description="Disordered" evidence="1">
    <location>
        <begin position="187"/>
        <end position="226"/>
    </location>
</feature>
<accession>A0ABQ5CKK1</accession>
<evidence type="ECO:0000313" key="3">
    <source>
        <dbReference type="Proteomes" id="UP001151760"/>
    </source>
</evidence>
<feature type="region of interest" description="Disordered" evidence="1">
    <location>
        <begin position="278"/>
        <end position="310"/>
    </location>
</feature>